<dbReference type="CDD" id="cd06588">
    <property type="entry name" value="PhnB_like"/>
    <property type="match status" value="1"/>
</dbReference>
<dbReference type="GO" id="GO:0008168">
    <property type="term" value="F:methyltransferase activity"/>
    <property type="evidence" value="ECO:0007669"/>
    <property type="project" value="UniProtKB-KW"/>
</dbReference>
<dbReference type="PANTHER" id="PTHR33990">
    <property type="entry name" value="PROTEIN YJDN-RELATED"/>
    <property type="match status" value="1"/>
</dbReference>
<dbReference type="STRING" id="326474.AWB65_02984"/>
<comment type="caution">
    <text evidence="2">The sequence shown here is derived from an EMBL/GenBank/DDBJ whole genome shotgun (WGS) entry which is preliminary data.</text>
</comment>
<dbReference type="Pfam" id="PF06983">
    <property type="entry name" value="3-dmu-9_3-mt"/>
    <property type="match status" value="1"/>
</dbReference>
<dbReference type="InterPro" id="IPR028973">
    <property type="entry name" value="PhnB-like"/>
</dbReference>
<evidence type="ECO:0000313" key="3">
    <source>
        <dbReference type="Proteomes" id="UP000054977"/>
    </source>
</evidence>
<evidence type="ECO:0000313" key="2">
    <source>
        <dbReference type="EMBL" id="SAL39651.1"/>
    </source>
</evidence>
<dbReference type="EMBL" id="FCNW02000013">
    <property type="protein sequence ID" value="SAL39651.1"/>
    <property type="molecule type" value="Genomic_DNA"/>
</dbReference>
<dbReference type="RefSeq" id="WP_087667877.1">
    <property type="nucleotide sequence ID" value="NZ_FCNW02000013.1"/>
</dbReference>
<reference evidence="2" key="1">
    <citation type="submission" date="2016-01" db="EMBL/GenBank/DDBJ databases">
        <authorList>
            <person name="Peeters C."/>
        </authorList>
    </citation>
    <scope>NUCLEOTIDE SEQUENCE [LARGE SCALE GENOMIC DNA]</scope>
    <source>
        <strain evidence="2">LMG 22934</strain>
    </source>
</reference>
<sequence length="143" mass="15743">MLVQPYLFFEGRCEEALAFYTEKLGAQPAMMMRYKEGPPENNACNTRPEMAEKIMHASFRVGDSVIMASDGMCSGKPNFQGVSLSLTVADIEKAEQCFNALADGGQVQLPLTQTFFAKRFGMVADKFGLSWMVLGGMEDHGPQ</sequence>
<dbReference type="Proteomes" id="UP000054977">
    <property type="component" value="Unassembled WGS sequence"/>
</dbReference>
<accession>A0A158H6D6</accession>
<feature type="domain" description="PhnB-like" evidence="1">
    <location>
        <begin position="4"/>
        <end position="133"/>
    </location>
</feature>
<dbReference type="InterPro" id="IPR029068">
    <property type="entry name" value="Glyas_Bleomycin-R_OHBP_Dase"/>
</dbReference>
<proteinExistence type="predicted"/>
<dbReference type="OrthoDB" id="9795306at2"/>
<dbReference type="PANTHER" id="PTHR33990:SF1">
    <property type="entry name" value="PROTEIN YJDN"/>
    <property type="match status" value="1"/>
</dbReference>
<name>A0A158H6D6_9BURK</name>
<dbReference type="GO" id="GO:0032259">
    <property type="term" value="P:methylation"/>
    <property type="evidence" value="ECO:0007669"/>
    <property type="project" value="UniProtKB-KW"/>
</dbReference>
<dbReference type="Gene3D" id="3.10.180.10">
    <property type="entry name" value="2,3-Dihydroxybiphenyl 1,2-Dioxygenase, domain 1"/>
    <property type="match status" value="1"/>
</dbReference>
<evidence type="ECO:0000259" key="1">
    <source>
        <dbReference type="Pfam" id="PF06983"/>
    </source>
</evidence>
<protein>
    <submittedName>
        <fullName evidence="2">3-demethylubiquinone-9 3-methyltransferase</fullName>
    </submittedName>
</protein>
<dbReference type="AlphaFoldDB" id="A0A158H6D6"/>
<keyword evidence="3" id="KW-1185">Reference proteome</keyword>
<organism evidence="2 3">
    <name type="scientific">Caballeronia humi</name>
    <dbReference type="NCBI Taxonomy" id="326474"/>
    <lineage>
        <taxon>Bacteria</taxon>
        <taxon>Pseudomonadati</taxon>
        <taxon>Pseudomonadota</taxon>
        <taxon>Betaproteobacteria</taxon>
        <taxon>Burkholderiales</taxon>
        <taxon>Burkholderiaceae</taxon>
        <taxon>Caballeronia</taxon>
    </lineage>
</organism>
<gene>
    <name evidence="2" type="ORF">AWB65_02984</name>
</gene>
<dbReference type="SUPFAM" id="SSF54593">
    <property type="entry name" value="Glyoxalase/Bleomycin resistance protein/Dihydroxybiphenyl dioxygenase"/>
    <property type="match status" value="1"/>
</dbReference>